<evidence type="ECO:0000256" key="8">
    <source>
        <dbReference type="SAM" id="MobiDB-lite"/>
    </source>
</evidence>
<evidence type="ECO:0000256" key="3">
    <source>
        <dbReference type="ARBA" id="ARBA00022692"/>
    </source>
</evidence>
<evidence type="ECO:0000256" key="4">
    <source>
        <dbReference type="ARBA" id="ARBA00022989"/>
    </source>
</evidence>
<sequence>MFRIFNKKILFGTTLRLTPAAIIPLFNSPNKNDFDNLKTSPKDGPITGWERVRQMFTVNEDDVISLELNNVIQASLFGSFVGVCYGGFLKSKDAYISFLENNQATIFNSTFEAKRKLQDYVTIAFAKGAVRWGWRLFIFTGMYTLIATIISVYRDKNSVLEYVVAGAVTGLLYKANLGLAASLVGAGLGAALSLIAGIVIVGILKISGVSMADIRRSLYKLKEMREEQYNQGVENHAKEKHDNLTKHHDHLVESKGKTKVDEL</sequence>
<comment type="caution">
    <text evidence="10">The sequence shown here is derived from an EMBL/GenBank/DDBJ whole genome shotgun (WGS) entry which is preliminary data.</text>
</comment>
<dbReference type="InterPro" id="IPR055299">
    <property type="entry name" value="TIMMDC1"/>
</dbReference>
<proteinExistence type="inferred from homology"/>
<evidence type="ECO:0000256" key="5">
    <source>
        <dbReference type="ARBA" id="ARBA00023136"/>
    </source>
</evidence>
<dbReference type="AlphaFoldDB" id="A0A9P0T9M4"/>
<evidence type="ECO:0000313" key="10">
    <source>
        <dbReference type="EMBL" id="CAH4020065.1"/>
    </source>
</evidence>
<feature type="transmembrane region" description="Helical" evidence="9">
    <location>
        <begin position="132"/>
        <end position="153"/>
    </location>
</feature>
<dbReference type="OrthoDB" id="5826189at2759"/>
<dbReference type="EMBL" id="CALOZG010000004">
    <property type="protein sequence ID" value="CAH4020065.1"/>
    <property type="molecule type" value="Genomic_DNA"/>
</dbReference>
<keyword evidence="11" id="KW-1185">Reference proteome</keyword>
<dbReference type="GO" id="GO:0005739">
    <property type="term" value="C:mitochondrion"/>
    <property type="evidence" value="ECO:0007669"/>
    <property type="project" value="TreeGrafter"/>
</dbReference>
<evidence type="ECO:0000256" key="7">
    <source>
        <dbReference type="ARBA" id="ARBA00041344"/>
    </source>
</evidence>
<reference evidence="10" key="1">
    <citation type="submission" date="2022-05" db="EMBL/GenBank/DDBJ databases">
        <authorList>
            <person name="Okamura Y."/>
        </authorList>
    </citation>
    <scope>NUCLEOTIDE SEQUENCE</scope>
</reference>
<dbReference type="PANTHER" id="PTHR13002:SF1">
    <property type="entry name" value="COMPLEX I ASSEMBLY FACTOR TIMMDC1, MITOCHONDRIAL"/>
    <property type="match status" value="1"/>
</dbReference>
<keyword evidence="3 9" id="KW-0812">Transmembrane</keyword>
<name>A0A9P0T9M4_PIEBR</name>
<organism evidence="10 11">
    <name type="scientific">Pieris brassicae</name>
    <name type="common">White butterfly</name>
    <name type="synonym">Large white butterfly</name>
    <dbReference type="NCBI Taxonomy" id="7116"/>
    <lineage>
        <taxon>Eukaryota</taxon>
        <taxon>Metazoa</taxon>
        <taxon>Ecdysozoa</taxon>
        <taxon>Arthropoda</taxon>
        <taxon>Hexapoda</taxon>
        <taxon>Insecta</taxon>
        <taxon>Pterygota</taxon>
        <taxon>Neoptera</taxon>
        <taxon>Endopterygota</taxon>
        <taxon>Lepidoptera</taxon>
        <taxon>Glossata</taxon>
        <taxon>Ditrysia</taxon>
        <taxon>Papilionoidea</taxon>
        <taxon>Pieridae</taxon>
        <taxon>Pierinae</taxon>
        <taxon>Pieris</taxon>
    </lineage>
</organism>
<comment type="similarity">
    <text evidence="2">Belongs to the Tim17/Tim22/Tim23 family.</text>
</comment>
<dbReference type="GO" id="GO:0016020">
    <property type="term" value="C:membrane"/>
    <property type="evidence" value="ECO:0007669"/>
    <property type="project" value="UniProtKB-SubCell"/>
</dbReference>
<dbReference type="PANTHER" id="PTHR13002">
    <property type="entry name" value="C3ORF1 PROTEIN-RELATED"/>
    <property type="match status" value="1"/>
</dbReference>
<dbReference type="Pfam" id="PF02466">
    <property type="entry name" value="Tim17"/>
    <property type="match status" value="1"/>
</dbReference>
<dbReference type="Proteomes" id="UP001152562">
    <property type="component" value="Unassembled WGS sequence"/>
</dbReference>
<evidence type="ECO:0000256" key="6">
    <source>
        <dbReference type="ARBA" id="ARBA00040778"/>
    </source>
</evidence>
<feature type="transmembrane region" description="Helical" evidence="9">
    <location>
        <begin position="179"/>
        <end position="206"/>
    </location>
</feature>
<evidence type="ECO:0000256" key="1">
    <source>
        <dbReference type="ARBA" id="ARBA00004141"/>
    </source>
</evidence>
<evidence type="ECO:0000313" key="11">
    <source>
        <dbReference type="Proteomes" id="UP001152562"/>
    </source>
</evidence>
<keyword evidence="4 9" id="KW-1133">Transmembrane helix</keyword>
<keyword evidence="5 9" id="KW-0472">Membrane</keyword>
<evidence type="ECO:0000256" key="9">
    <source>
        <dbReference type="SAM" id="Phobius"/>
    </source>
</evidence>
<comment type="subcellular location">
    <subcellularLocation>
        <location evidence="1">Membrane</location>
        <topology evidence="1">Multi-pass membrane protein</topology>
    </subcellularLocation>
</comment>
<gene>
    <name evidence="10" type="ORF">PIBRA_LOCUS3752</name>
</gene>
<protein>
    <recommendedName>
        <fullName evidence="6">Complex I assembly factor TIMMDC1, mitochondrial</fullName>
    </recommendedName>
    <alternativeName>
        <fullName evidence="7">Translocase of inner mitochondrial membrane domain-containing protein 1</fullName>
    </alternativeName>
</protein>
<feature type="region of interest" description="Disordered" evidence="8">
    <location>
        <begin position="235"/>
        <end position="263"/>
    </location>
</feature>
<evidence type="ECO:0000256" key="2">
    <source>
        <dbReference type="ARBA" id="ARBA00008444"/>
    </source>
</evidence>
<dbReference type="GO" id="GO:0032981">
    <property type="term" value="P:mitochondrial respiratory chain complex I assembly"/>
    <property type="evidence" value="ECO:0007669"/>
    <property type="project" value="InterPro"/>
</dbReference>
<accession>A0A9P0T9M4</accession>